<dbReference type="PANTHER" id="PTHR42679:SF2">
    <property type="entry name" value="S-METHYL-5'-THIOADENOSINE PHOSPHORYLASE"/>
    <property type="match status" value="1"/>
</dbReference>
<feature type="binding site" evidence="3">
    <location>
        <position position="183"/>
    </location>
    <ligand>
        <name>substrate</name>
    </ligand>
</feature>
<proteinExistence type="inferred from homology"/>
<comment type="catalytic activity">
    <reaction evidence="3">
        <text>a purine D-ribonucleoside + phosphate = a purine nucleobase + alpha-D-ribose 1-phosphate</text>
        <dbReference type="Rhea" id="RHEA:19805"/>
        <dbReference type="ChEBI" id="CHEBI:26386"/>
        <dbReference type="ChEBI" id="CHEBI:43474"/>
        <dbReference type="ChEBI" id="CHEBI:57720"/>
        <dbReference type="ChEBI" id="CHEBI:142355"/>
        <dbReference type="EC" id="2.4.2.1"/>
    </reaction>
</comment>
<dbReference type="SUPFAM" id="SSF53167">
    <property type="entry name" value="Purine and uridine phosphorylases"/>
    <property type="match status" value="1"/>
</dbReference>
<dbReference type="EC" id="2.4.2.1" evidence="3"/>
<dbReference type="Pfam" id="PF01048">
    <property type="entry name" value="PNP_UDP_1"/>
    <property type="match status" value="1"/>
</dbReference>
<dbReference type="InterPro" id="IPR035994">
    <property type="entry name" value="Nucleoside_phosphorylase_sf"/>
</dbReference>
<comment type="subunit">
    <text evidence="3">Homohexamer. Dimer of a homotrimer.</text>
</comment>
<feature type="binding site" evidence="3">
    <location>
        <position position="8"/>
    </location>
    <ligand>
        <name>phosphate</name>
        <dbReference type="ChEBI" id="CHEBI:43474"/>
    </ligand>
</feature>
<reference evidence="5 6" key="1">
    <citation type="submission" date="2023-10" db="EMBL/GenBank/DDBJ databases">
        <title>Complete Genome Sequence of Limnobacter thiooxidans CS-K2T, Isolated from freshwater lake sediments in Bavaria, Germany.</title>
        <authorList>
            <person name="Naruki M."/>
            <person name="Watanabe A."/>
            <person name="Warashina T."/>
            <person name="Morita T."/>
            <person name="Arakawa K."/>
        </authorList>
    </citation>
    <scope>NUCLEOTIDE SEQUENCE [LARGE SCALE GENOMIC DNA]</scope>
    <source>
        <strain evidence="5 6">CS-K2</strain>
    </source>
</reference>
<dbReference type="GO" id="GO:0019509">
    <property type="term" value="P:L-methionine salvage from methylthioadenosine"/>
    <property type="evidence" value="ECO:0007669"/>
    <property type="project" value="TreeGrafter"/>
</dbReference>
<dbReference type="GO" id="GO:0005829">
    <property type="term" value="C:cytosol"/>
    <property type="evidence" value="ECO:0007669"/>
    <property type="project" value="TreeGrafter"/>
</dbReference>
<dbReference type="KEGG" id="lto:RGQ30_16130"/>
<dbReference type="AlphaFoldDB" id="A0AA86MID2"/>
<dbReference type="EMBL" id="AP028947">
    <property type="protein sequence ID" value="BET26112.1"/>
    <property type="molecule type" value="Genomic_DNA"/>
</dbReference>
<keyword evidence="3" id="KW-0660">Purine salvage</keyword>
<evidence type="ECO:0000313" key="5">
    <source>
        <dbReference type="EMBL" id="BET26112.1"/>
    </source>
</evidence>
<evidence type="ECO:0000256" key="2">
    <source>
        <dbReference type="ARBA" id="ARBA00022679"/>
    </source>
</evidence>
<feature type="site" description="Important for substrate specificity" evidence="3">
    <location>
        <position position="221"/>
    </location>
</feature>
<name>A0AA86MID2_9BURK</name>
<keyword evidence="2 3" id="KW-0808">Transferase</keyword>
<dbReference type="InterPro" id="IPR010044">
    <property type="entry name" value="MTAP"/>
</dbReference>
<dbReference type="PANTHER" id="PTHR42679">
    <property type="entry name" value="S-METHYL-5'-THIOADENOSINE PHOSPHORYLASE"/>
    <property type="match status" value="1"/>
</dbReference>
<feature type="binding site" evidence="3">
    <location>
        <begin position="207"/>
        <end position="209"/>
    </location>
    <ligand>
        <name>substrate</name>
    </ligand>
</feature>
<sequence length="248" mass="26559">MYAVLGGSGLSQLPGFEVTQRKVQRTPYGEPSGALTIGRLAGREVVFLARHGYGHTIAPHEINYRANIWALSQLEIDGILSVASVGGIRPDWKPGQLVVPDQILDYTHGRAATFFEGDSQAVQHIDFTWPYDSSLRAALCLAADAVGEQVAQGGCYACTQGPRLETAAEIKRLARDGADIVGMTGMPEASLAREMEIPYVHLALVVNQAAGVGDSAKEISHAQISTTVQEGMGRVMGIIKSMVQLQDE</sequence>
<feature type="domain" description="Nucleoside phosphorylase" evidence="4">
    <location>
        <begin position="3"/>
        <end position="243"/>
    </location>
</feature>
<dbReference type="RefSeq" id="WP_130556390.1">
    <property type="nucleotide sequence ID" value="NZ_AP028947.1"/>
</dbReference>
<accession>A0AA86MID2</accession>
<dbReference type="Proteomes" id="UP001329151">
    <property type="component" value="Chromosome"/>
</dbReference>
<comment type="miscellaneous">
    <text evidence="3">Although this enzyme belongs to the family of MTA phosphorylases based on sequence homology, it has been shown that conserved amino acid substitutions in the substrate binding pocket convert the substrate specificity of this enzyme from 6-aminopurines to 6-oxopurines.</text>
</comment>
<evidence type="ECO:0000256" key="3">
    <source>
        <dbReference type="HAMAP-Rule" id="MF_01963"/>
    </source>
</evidence>
<comment type="caution">
    <text evidence="3">Lacks conserved residue(s) required for the propagation of feature annotation.</text>
</comment>
<comment type="similarity">
    <text evidence="3">Belongs to the PNP/MTAP phosphorylase family. MTAP subfamily.</text>
</comment>
<keyword evidence="1 3" id="KW-0328">Glycosyltransferase</keyword>
<evidence type="ECO:0000259" key="4">
    <source>
        <dbReference type="Pfam" id="PF01048"/>
    </source>
</evidence>
<dbReference type="CDD" id="cd09010">
    <property type="entry name" value="MTAP_SsMTAPII_like_MTIP"/>
    <property type="match status" value="1"/>
</dbReference>
<gene>
    <name evidence="5" type="ORF">RGQ30_16130</name>
</gene>
<dbReference type="InterPro" id="IPR000845">
    <property type="entry name" value="Nucleoside_phosphorylase_d"/>
</dbReference>
<keyword evidence="6" id="KW-1185">Reference proteome</keyword>
<feature type="binding site" evidence="3">
    <location>
        <position position="184"/>
    </location>
    <ligand>
        <name>phosphate</name>
        <dbReference type="ChEBI" id="CHEBI:43474"/>
    </ligand>
</feature>
<dbReference type="Gene3D" id="3.40.50.1580">
    <property type="entry name" value="Nucleoside phosphorylase domain"/>
    <property type="match status" value="1"/>
</dbReference>
<feature type="site" description="Important for substrate specificity" evidence="3">
    <location>
        <position position="165"/>
    </location>
</feature>
<dbReference type="HAMAP" id="MF_01963">
    <property type="entry name" value="MTAP"/>
    <property type="match status" value="1"/>
</dbReference>
<comment type="pathway">
    <text evidence="3">Purine metabolism; purine nucleoside salvage.</text>
</comment>
<feature type="binding site" evidence="3">
    <location>
        <begin position="50"/>
        <end position="51"/>
    </location>
    <ligand>
        <name>phosphate</name>
        <dbReference type="ChEBI" id="CHEBI:43474"/>
    </ligand>
</feature>
<evidence type="ECO:0000313" key="6">
    <source>
        <dbReference type="Proteomes" id="UP001329151"/>
    </source>
</evidence>
<dbReference type="NCBIfam" id="NF006599">
    <property type="entry name" value="PRK09136.1"/>
    <property type="match status" value="1"/>
</dbReference>
<protein>
    <recommendedName>
        <fullName evidence="3">Probable 6-oxopurine nucleoside phosphorylase</fullName>
        <ecNumber evidence="3">2.4.2.1</ecNumber>
    </recommendedName>
    <alternativeName>
        <fullName evidence="3">Purine nucleoside phosphorylase</fullName>
        <shortName evidence="3">PNP</shortName>
    </alternativeName>
</protein>
<comment type="function">
    <text evidence="3">Purine nucleoside phosphorylase which is highly specific for 6-oxopurine nucleosides. Cleaves guanosine or inosine to respective bases and sugar-1-phosphate molecules. Involved in purine salvage.</text>
</comment>
<dbReference type="GO" id="GO:0006166">
    <property type="term" value="P:purine ribonucleoside salvage"/>
    <property type="evidence" value="ECO:0007669"/>
    <property type="project" value="UniProtKB-UniRule"/>
</dbReference>
<organism evidence="5 6">
    <name type="scientific">Limnobacter thiooxidans</name>
    <dbReference type="NCBI Taxonomy" id="131080"/>
    <lineage>
        <taxon>Bacteria</taxon>
        <taxon>Pseudomonadati</taxon>
        <taxon>Pseudomonadota</taxon>
        <taxon>Betaproteobacteria</taxon>
        <taxon>Burkholderiales</taxon>
        <taxon>Burkholderiaceae</taxon>
        <taxon>Limnobacter</taxon>
    </lineage>
</organism>
<evidence type="ECO:0000256" key="1">
    <source>
        <dbReference type="ARBA" id="ARBA00022676"/>
    </source>
</evidence>
<dbReference type="GO" id="GO:0017061">
    <property type="term" value="F:S-methyl-5-thioadenosine phosphorylase activity"/>
    <property type="evidence" value="ECO:0007669"/>
    <property type="project" value="InterPro"/>
</dbReference>